<dbReference type="RefSeq" id="WP_310833866.1">
    <property type="nucleotide sequence ID" value="NZ_JAALHA020000005.1"/>
</dbReference>
<organism evidence="1 2">
    <name type="scientific">Aetokthonos hydrillicola Thurmond2011</name>
    <dbReference type="NCBI Taxonomy" id="2712845"/>
    <lineage>
        <taxon>Bacteria</taxon>
        <taxon>Bacillati</taxon>
        <taxon>Cyanobacteriota</taxon>
        <taxon>Cyanophyceae</taxon>
        <taxon>Nostocales</taxon>
        <taxon>Hapalosiphonaceae</taxon>
        <taxon>Aetokthonos</taxon>
    </lineage>
</organism>
<protein>
    <submittedName>
        <fullName evidence="1">Uncharacterized protein</fullName>
    </submittedName>
</protein>
<keyword evidence="2" id="KW-1185">Reference proteome</keyword>
<reference evidence="2" key="1">
    <citation type="journal article" date="2021" name="Science">
        <title>Hunting the eagle killer: A cyanobacterial neurotoxin causes vacuolar myelinopathy.</title>
        <authorList>
            <person name="Breinlinger S."/>
            <person name="Phillips T.J."/>
            <person name="Haram B.N."/>
            <person name="Mares J."/>
            <person name="Martinez Yerena J.A."/>
            <person name="Hrouzek P."/>
            <person name="Sobotka R."/>
            <person name="Henderson W.M."/>
            <person name="Schmieder P."/>
            <person name="Williams S.M."/>
            <person name="Lauderdale J.D."/>
            <person name="Wilde H.D."/>
            <person name="Gerrin W."/>
            <person name="Kust A."/>
            <person name="Washington J.W."/>
            <person name="Wagner C."/>
            <person name="Geier B."/>
            <person name="Liebeke M."/>
            <person name="Enke H."/>
            <person name="Niedermeyer T.H.J."/>
            <person name="Wilde S.B."/>
        </authorList>
    </citation>
    <scope>NUCLEOTIDE SEQUENCE [LARGE SCALE GENOMIC DNA]</scope>
    <source>
        <strain evidence="2">Thurmond2011</strain>
    </source>
</reference>
<dbReference type="AlphaFoldDB" id="A0AAP5M9H7"/>
<evidence type="ECO:0000313" key="1">
    <source>
        <dbReference type="EMBL" id="MDR9895757.1"/>
    </source>
</evidence>
<accession>A0AAP5M9H7</accession>
<sequence length="119" mass="13845">MTFSRLPEFLTSADAVQMHLKFGDTDQDKQDSLPNQSNLILLHPVFSHISLMLIQTLSETGHGEFVTRSKQGNHEATIEMGGHISYRYRLKKEELEEIKQIYDQVLKTWIIWKLSQKKT</sequence>
<name>A0AAP5M9H7_9CYAN</name>
<dbReference type="EMBL" id="JAALHA020000005">
    <property type="protein sequence ID" value="MDR9895757.1"/>
    <property type="molecule type" value="Genomic_DNA"/>
</dbReference>
<proteinExistence type="predicted"/>
<gene>
    <name evidence="1" type="ORF">G7B40_014450</name>
</gene>
<dbReference type="Proteomes" id="UP000667802">
    <property type="component" value="Unassembled WGS sequence"/>
</dbReference>
<evidence type="ECO:0000313" key="2">
    <source>
        <dbReference type="Proteomes" id="UP000667802"/>
    </source>
</evidence>
<comment type="caution">
    <text evidence="1">The sequence shown here is derived from an EMBL/GenBank/DDBJ whole genome shotgun (WGS) entry which is preliminary data.</text>
</comment>